<reference evidence="2 3" key="1">
    <citation type="submission" date="2017-03" db="EMBL/GenBank/DDBJ databases">
        <title>Lifting the veil on microbial sulfur biogeochemistry in mining wastewaters.</title>
        <authorList>
            <person name="Kantor R.S."/>
            <person name="Colenbrander Nelson T."/>
            <person name="Marshall S."/>
            <person name="Bennett D."/>
            <person name="Apte S."/>
            <person name="Camacho D."/>
            <person name="Thomas B.C."/>
            <person name="Warren L.A."/>
            <person name="Banfield J.F."/>
        </authorList>
    </citation>
    <scope>NUCLEOTIDE SEQUENCE [LARGE SCALE GENOMIC DNA]</scope>
    <source>
        <strain evidence="2">32-69-9</strain>
    </source>
</reference>
<protein>
    <submittedName>
        <fullName evidence="2">Uncharacterized protein</fullName>
    </submittedName>
</protein>
<accession>A0A258FUR3</accession>
<sequence length="68" mass="6927">MSAIRPDLPPSLPAATPAASQVRAAQAAFFRAALNEVGAAPAAPRSAPTTEPEPARAQRPGALLDIRV</sequence>
<gene>
    <name evidence="2" type="ORF">B7Z01_02230</name>
</gene>
<name>A0A258FUR3_9CAUL</name>
<evidence type="ECO:0000313" key="3">
    <source>
        <dbReference type="Proteomes" id="UP000215595"/>
    </source>
</evidence>
<dbReference type="Proteomes" id="UP000215595">
    <property type="component" value="Unassembled WGS sequence"/>
</dbReference>
<dbReference type="EMBL" id="NCEB01000003">
    <property type="protein sequence ID" value="OYX35728.1"/>
    <property type="molecule type" value="Genomic_DNA"/>
</dbReference>
<dbReference type="AlphaFoldDB" id="A0A258FUR3"/>
<feature type="compositionally biased region" description="Low complexity" evidence="1">
    <location>
        <begin position="39"/>
        <end position="52"/>
    </location>
</feature>
<feature type="region of interest" description="Disordered" evidence="1">
    <location>
        <begin position="39"/>
        <end position="68"/>
    </location>
</feature>
<evidence type="ECO:0000256" key="1">
    <source>
        <dbReference type="SAM" id="MobiDB-lite"/>
    </source>
</evidence>
<proteinExistence type="predicted"/>
<comment type="caution">
    <text evidence="2">The sequence shown here is derived from an EMBL/GenBank/DDBJ whole genome shotgun (WGS) entry which is preliminary data.</text>
</comment>
<evidence type="ECO:0000313" key="2">
    <source>
        <dbReference type="EMBL" id="OYX35728.1"/>
    </source>
</evidence>
<organism evidence="2 3">
    <name type="scientific">Brevundimonas subvibrioides</name>
    <dbReference type="NCBI Taxonomy" id="74313"/>
    <lineage>
        <taxon>Bacteria</taxon>
        <taxon>Pseudomonadati</taxon>
        <taxon>Pseudomonadota</taxon>
        <taxon>Alphaproteobacteria</taxon>
        <taxon>Caulobacterales</taxon>
        <taxon>Caulobacteraceae</taxon>
        <taxon>Brevundimonas</taxon>
    </lineage>
</organism>